<gene>
    <name evidence="1" type="ORF">ACFPIJ_47410</name>
</gene>
<comment type="caution">
    <text evidence="1">The sequence shown here is derived from an EMBL/GenBank/DDBJ whole genome shotgun (WGS) entry which is preliminary data.</text>
</comment>
<dbReference type="Proteomes" id="UP001595912">
    <property type="component" value="Unassembled WGS sequence"/>
</dbReference>
<accession>A0ABV9WDD9</accession>
<reference evidence="2" key="1">
    <citation type="journal article" date="2019" name="Int. J. Syst. Evol. Microbiol.">
        <title>The Global Catalogue of Microorganisms (GCM) 10K type strain sequencing project: providing services to taxonomists for standard genome sequencing and annotation.</title>
        <authorList>
            <consortium name="The Broad Institute Genomics Platform"/>
            <consortium name="The Broad Institute Genome Sequencing Center for Infectious Disease"/>
            <person name="Wu L."/>
            <person name="Ma J."/>
        </authorList>
    </citation>
    <scope>NUCLEOTIDE SEQUENCE [LARGE SCALE GENOMIC DNA]</scope>
    <source>
        <strain evidence="2">CGMCC 4.7152</strain>
    </source>
</reference>
<proteinExistence type="predicted"/>
<name>A0ABV9WDD9_9ACTN</name>
<dbReference type="EMBL" id="JBHSIU010000074">
    <property type="protein sequence ID" value="MFC5005447.1"/>
    <property type="molecule type" value="Genomic_DNA"/>
</dbReference>
<sequence length="84" mass="9453">MSAGKGAPGTAFGVLEVTRNRTERRRTCSDAGLAWLRGELLGGQPPRTDIWFGVRGERGQQRGQILNFFNRINHTIREQDGKVW</sequence>
<dbReference type="RefSeq" id="WP_380126086.1">
    <property type="nucleotide sequence ID" value="NZ_JBHSIU010000074.1"/>
</dbReference>
<keyword evidence="2" id="KW-1185">Reference proteome</keyword>
<evidence type="ECO:0000313" key="1">
    <source>
        <dbReference type="EMBL" id="MFC5005447.1"/>
    </source>
</evidence>
<evidence type="ECO:0008006" key="3">
    <source>
        <dbReference type="Google" id="ProtNLM"/>
    </source>
</evidence>
<evidence type="ECO:0000313" key="2">
    <source>
        <dbReference type="Proteomes" id="UP001595912"/>
    </source>
</evidence>
<organism evidence="1 2">
    <name type="scientific">Dactylosporangium cerinum</name>
    <dbReference type="NCBI Taxonomy" id="1434730"/>
    <lineage>
        <taxon>Bacteria</taxon>
        <taxon>Bacillati</taxon>
        <taxon>Actinomycetota</taxon>
        <taxon>Actinomycetes</taxon>
        <taxon>Micromonosporales</taxon>
        <taxon>Micromonosporaceae</taxon>
        <taxon>Dactylosporangium</taxon>
    </lineage>
</organism>
<protein>
    <recommendedName>
        <fullName evidence="3">Transposase</fullName>
    </recommendedName>
</protein>